<feature type="transmembrane region" description="Helical" evidence="1">
    <location>
        <begin position="71"/>
        <end position="90"/>
    </location>
</feature>
<feature type="transmembrane region" description="Helical" evidence="1">
    <location>
        <begin position="132"/>
        <end position="150"/>
    </location>
</feature>
<dbReference type="AlphaFoldDB" id="A0A812ED53"/>
<protein>
    <submittedName>
        <fullName evidence="2">Uncharacterized protein</fullName>
    </submittedName>
</protein>
<keyword evidence="3" id="KW-1185">Reference proteome</keyword>
<feature type="transmembrane region" description="Helical" evidence="1">
    <location>
        <begin position="96"/>
        <end position="120"/>
    </location>
</feature>
<comment type="caution">
    <text evidence="2">The sequence shown here is derived from an EMBL/GenBank/DDBJ whole genome shotgun (WGS) entry which is preliminary data.</text>
</comment>
<reference evidence="2" key="1">
    <citation type="submission" date="2021-01" db="EMBL/GenBank/DDBJ databases">
        <authorList>
            <person name="Li R."/>
            <person name="Bekaert M."/>
        </authorList>
    </citation>
    <scope>NUCLEOTIDE SEQUENCE</scope>
    <source>
        <strain evidence="2">Farmed</strain>
    </source>
</reference>
<evidence type="ECO:0000313" key="3">
    <source>
        <dbReference type="Proteomes" id="UP000597762"/>
    </source>
</evidence>
<evidence type="ECO:0000313" key="2">
    <source>
        <dbReference type="EMBL" id="CAE1318225.1"/>
    </source>
</evidence>
<organism evidence="2 3">
    <name type="scientific">Acanthosepion pharaonis</name>
    <name type="common">Pharaoh cuttlefish</name>
    <name type="synonym">Sepia pharaonis</name>
    <dbReference type="NCBI Taxonomy" id="158019"/>
    <lineage>
        <taxon>Eukaryota</taxon>
        <taxon>Metazoa</taxon>
        <taxon>Spiralia</taxon>
        <taxon>Lophotrochozoa</taxon>
        <taxon>Mollusca</taxon>
        <taxon>Cephalopoda</taxon>
        <taxon>Coleoidea</taxon>
        <taxon>Decapodiformes</taxon>
        <taxon>Sepiida</taxon>
        <taxon>Sepiina</taxon>
        <taxon>Sepiidae</taxon>
        <taxon>Acanthosepion</taxon>
    </lineage>
</organism>
<proteinExistence type="predicted"/>
<dbReference type="Proteomes" id="UP000597762">
    <property type="component" value="Unassembled WGS sequence"/>
</dbReference>
<evidence type="ECO:0000256" key="1">
    <source>
        <dbReference type="SAM" id="Phobius"/>
    </source>
</evidence>
<gene>
    <name evidence="2" type="ORF">SPHA_68714</name>
</gene>
<name>A0A812ED53_ACAPH</name>
<feature type="transmembrane region" description="Helical" evidence="1">
    <location>
        <begin position="46"/>
        <end position="64"/>
    </location>
</feature>
<sequence>MLQGFLTNLATLVIECDLARELDLKEPIAHFPSTKGGPCSFLSTPLQFLLFFFSLPCSPSLVSLVSSSFPLPISLSSLLFFFSYIFYLSFSSPLLFLISFSLLLPFLFIYCLCHFFPLLFRLASPQKKLKMLIVKTIVIVTFFSSWRVFLSFF</sequence>
<keyword evidence="1" id="KW-0472">Membrane</keyword>
<keyword evidence="1" id="KW-1133">Transmembrane helix</keyword>
<dbReference type="EMBL" id="CAHIKZ030005012">
    <property type="protein sequence ID" value="CAE1318225.1"/>
    <property type="molecule type" value="Genomic_DNA"/>
</dbReference>
<accession>A0A812ED53</accession>
<keyword evidence="1" id="KW-0812">Transmembrane</keyword>